<comment type="function">
    <text evidence="4">Flagellin is the subunit protein which polymerizes to form the filaments of bacterial flagella.</text>
</comment>
<evidence type="ECO:0000259" key="6">
    <source>
        <dbReference type="Pfam" id="PF00700"/>
    </source>
</evidence>
<keyword evidence="7" id="KW-0969">Cilium</keyword>
<keyword evidence="3 4" id="KW-0975">Bacterial flagellum</keyword>
<comment type="subcellular location">
    <subcellularLocation>
        <location evidence="4">Secreted</location>
    </subcellularLocation>
    <subcellularLocation>
        <location evidence="4">Bacterial flagellum</location>
    </subcellularLocation>
</comment>
<accession>A0A7W7GSS9</accession>
<gene>
    <name evidence="7" type="ORF">BJY16_001089</name>
</gene>
<keyword evidence="7" id="KW-0282">Flagellum</keyword>
<dbReference type="EMBL" id="JACHNB010000001">
    <property type="protein sequence ID" value="MBB4737630.1"/>
    <property type="molecule type" value="Genomic_DNA"/>
</dbReference>
<organism evidence="7 8">
    <name type="scientific">Actinoplanes octamycinicus</name>
    <dbReference type="NCBI Taxonomy" id="135948"/>
    <lineage>
        <taxon>Bacteria</taxon>
        <taxon>Bacillati</taxon>
        <taxon>Actinomycetota</taxon>
        <taxon>Actinomycetes</taxon>
        <taxon>Micromonosporales</taxon>
        <taxon>Micromonosporaceae</taxon>
        <taxon>Actinoplanes</taxon>
    </lineage>
</organism>
<dbReference type="InterPro" id="IPR001029">
    <property type="entry name" value="Flagellin_N"/>
</dbReference>
<proteinExistence type="inferred from homology"/>
<dbReference type="PANTHER" id="PTHR42792">
    <property type="entry name" value="FLAGELLIN"/>
    <property type="match status" value="1"/>
</dbReference>
<evidence type="ECO:0000256" key="3">
    <source>
        <dbReference type="ARBA" id="ARBA00023143"/>
    </source>
</evidence>
<dbReference type="GO" id="GO:0009288">
    <property type="term" value="C:bacterial-type flagellum"/>
    <property type="evidence" value="ECO:0007669"/>
    <property type="project" value="UniProtKB-SubCell"/>
</dbReference>
<feature type="domain" description="Flagellin N-terminal" evidence="5">
    <location>
        <begin position="5"/>
        <end position="141"/>
    </location>
</feature>
<comment type="similarity">
    <text evidence="1 4">Belongs to the bacterial flagellin family.</text>
</comment>
<feature type="domain" description="Flagellin C-terminal" evidence="6">
    <location>
        <begin position="314"/>
        <end position="399"/>
    </location>
</feature>
<dbReference type="PANTHER" id="PTHR42792:SF2">
    <property type="entry name" value="FLAGELLIN"/>
    <property type="match status" value="1"/>
</dbReference>
<dbReference type="InterPro" id="IPR042187">
    <property type="entry name" value="Flagellin_C_sub2"/>
</dbReference>
<evidence type="ECO:0000259" key="5">
    <source>
        <dbReference type="Pfam" id="PF00669"/>
    </source>
</evidence>
<dbReference type="AlphaFoldDB" id="A0A7W7GSS9"/>
<dbReference type="GO" id="GO:0005198">
    <property type="term" value="F:structural molecule activity"/>
    <property type="evidence" value="ECO:0007669"/>
    <property type="project" value="UniProtKB-UniRule"/>
</dbReference>
<dbReference type="InterPro" id="IPR001492">
    <property type="entry name" value="Flagellin"/>
</dbReference>
<protein>
    <recommendedName>
        <fullName evidence="2 4">Flagellin</fullName>
    </recommendedName>
</protein>
<dbReference type="InterPro" id="IPR046358">
    <property type="entry name" value="Flagellin_C"/>
</dbReference>
<keyword evidence="8" id="KW-1185">Reference proteome</keyword>
<evidence type="ECO:0000256" key="1">
    <source>
        <dbReference type="ARBA" id="ARBA00005709"/>
    </source>
</evidence>
<dbReference type="Gene3D" id="1.20.1330.10">
    <property type="entry name" value="f41 fragment of flagellin, N-terminal domain"/>
    <property type="match status" value="2"/>
</dbReference>
<evidence type="ECO:0000313" key="7">
    <source>
        <dbReference type="EMBL" id="MBB4737630.1"/>
    </source>
</evidence>
<reference evidence="7 8" key="1">
    <citation type="submission" date="2020-08" db="EMBL/GenBank/DDBJ databases">
        <title>Sequencing the genomes of 1000 actinobacteria strains.</title>
        <authorList>
            <person name="Klenk H.-P."/>
        </authorList>
    </citation>
    <scope>NUCLEOTIDE SEQUENCE [LARGE SCALE GENOMIC DNA]</scope>
    <source>
        <strain evidence="7 8">DSM 45809</strain>
    </source>
</reference>
<dbReference type="GO" id="GO:0005576">
    <property type="term" value="C:extracellular region"/>
    <property type="evidence" value="ECO:0007669"/>
    <property type="project" value="UniProtKB-SubCell"/>
</dbReference>
<dbReference type="RefSeq" id="WP_185038019.1">
    <property type="nucleotide sequence ID" value="NZ_BAABFG010000005.1"/>
</dbReference>
<dbReference type="PRINTS" id="PR00207">
    <property type="entry name" value="FLAGELLIN"/>
</dbReference>
<evidence type="ECO:0000313" key="8">
    <source>
        <dbReference type="Proteomes" id="UP000546162"/>
    </source>
</evidence>
<keyword evidence="4" id="KW-0964">Secreted</keyword>
<evidence type="ECO:0000256" key="2">
    <source>
        <dbReference type="ARBA" id="ARBA00020110"/>
    </source>
</evidence>
<dbReference type="Proteomes" id="UP000546162">
    <property type="component" value="Unassembled WGS sequence"/>
</dbReference>
<evidence type="ECO:0000256" key="4">
    <source>
        <dbReference type="RuleBase" id="RU362073"/>
    </source>
</evidence>
<name>A0A7W7GSS9_9ACTN</name>
<sequence length="400" mass="41385">MGLRINQNIAAQNAYRNLSVTDSQMSKSLEKLSSGFRINRAADDAAGLSISEGLRAQTGGLKVAVRNAQDAISVVQTAEGALNEVTSMLQRMRDLSVQASNASLDTEAKGAAQKEFDQLAKEIDRVGETTAFGKSKLLDGSFGTTEGNTADNPLTSMPSTISFNIQKIGSKDLSDSPIAVSVTPAAGDTAKDVADKLNTAIKTALTAPANAAQGFTGNELHVSSDVKADGTGMSFSLDGTAEFDISDQVGDAFKDGSSTTKTASTNGDFQIGANAGEKLNVSIGKVSASALGLSGLDLSGPADANGDSGAAKAIKALDSAIKSVSDQRASLGASQNRFEHTINNLNTAVENLSASESRIRDTDMAQEMVSFTRSQILTQAGTSMLSQANQSSQNVLSLLR</sequence>
<dbReference type="Pfam" id="PF00669">
    <property type="entry name" value="Flagellin_N"/>
    <property type="match status" value="1"/>
</dbReference>
<comment type="caution">
    <text evidence="7">The sequence shown here is derived from an EMBL/GenBank/DDBJ whole genome shotgun (WGS) entry which is preliminary data.</text>
</comment>
<dbReference type="SUPFAM" id="SSF64518">
    <property type="entry name" value="Phase 1 flagellin"/>
    <property type="match status" value="1"/>
</dbReference>
<dbReference type="Pfam" id="PF00700">
    <property type="entry name" value="Flagellin_C"/>
    <property type="match status" value="1"/>
</dbReference>
<keyword evidence="7" id="KW-0966">Cell projection</keyword>
<dbReference type="Gene3D" id="6.10.10.10">
    <property type="entry name" value="Flagellar export chaperone, C-terminal domain"/>
    <property type="match status" value="1"/>
</dbReference>